<dbReference type="PANTHER" id="PTHR48081">
    <property type="entry name" value="AB HYDROLASE SUPERFAMILY PROTEIN C4A8.06C"/>
    <property type="match status" value="1"/>
</dbReference>
<evidence type="ECO:0000259" key="2">
    <source>
        <dbReference type="Pfam" id="PF12697"/>
    </source>
</evidence>
<organism evidence="3 4">
    <name type="scientific">Streptomyces daqingensis</name>
    <dbReference type="NCBI Taxonomy" id="1472640"/>
    <lineage>
        <taxon>Bacteria</taxon>
        <taxon>Bacillati</taxon>
        <taxon>Actinomycetota</taxon>
        <taxon>Actinomycetes</taxon>
        <taxon>Kitasatosporales</taxon>
        <taxon>Streptomycetaceae</taxon>
        <taxon>Streptomyces</taxon>
    </lineage>
</organism>
<dbReference type="Pfam" id="PF12697">
    <property type="entry name" value="Abhydrolase_6"/>
    <property type="match status" value="1"/>
</dbReference>
<protein>
    <submittedName>
        <fullName evidence="3">Lipase</fullName>
    </submittedName>
</protein>
<dbReference type="RefSeq" id="WP_189039451.1">
    <property type="nucleotide sequence ID" value="NZ_BMMP01000020.1"/>
</dbReference>
<keyword evidence="1" id="KW-0378">Hydrolase</keyword>
<evidence type="ECO:0000256" key="1">
    <source>
        <dbReference type="ARBA" id="ARBA00022801"/>
    </source>
</evidence>
<comment type="caution">
    <text evidence="3">The sequence shown here is derived from an EMBL/GenBank/DDBJ whole genome shotgun (WGS) entry which is preliminary data.</text>
</comment>
<dbReference type="InterPro" id="IPR000073">
    <property type="entry name" value="AB_hydrolase_1"/>
</dbReference>
<dbReference type="EMBL" id="BMMP01000020">
    <property type="protein sequence ID" value="GGO56416.1"/>
    <property type="molecule type" value="Genomic_DNA"/>
</dbReference>
<dbReference type="Gene3D" id="3.40.50.1820">
    <property type="entry name" value="alpha/beta hydrolase"/>
    <property type="match status" value="1"/>
</dbReference>
<dbReference type="InterPro" id="IPR029058">
    <property type="entry name" value="AB_hydrolase_fold"/>
</dbReference>
<sequence>MSGAEERALLSLRPVPPERTVAYGEHPSQVVDFYGTGGPGPRVTVLHGGFWREAYDRSHLSPFAAALAERGVRVELVEYRRTGGGGGWPVTAEDVAAALEALGPPAVLLGHSAGGQLALWAASAAERAGSRIVAVSPVADLERAHALRLSDGAVAGFLGGEGELARRLPEADPMRLPPRVPVEILHGTADDVVPVELSRRYANDWGVRLNLLPGVGHYAPFVPGSPAFGVLADAVARRPV</sequence>
<evidence type="ECO:0000313" key="3">
    <source>
        <dbReference type="EMBL" id="GGO56416.1"/>
    </source>
</evidence>
<dbReference type="InterPro" id="IPR050300">
    <property type="entry name" value="GDXG_lipolytic_enzyme"/>
</dbReference>
<dbReference type="Proteomes" id="UP000631535">
    <property type="component" value="Unassembled WGS sequence"/>
</dbReference>
<feature type="domain" description="AB hydrolase-1" evidence="2">
    <location>
        <begin position="46"/>
        <end position="154"/>
    </location>
</feature>
<reference evidence="4" key="1">
    <citation type="journal article" date="2019" name="Int. J. Syst. Evol. Microbiol.">
        <title>The Global Catalogue of Microorganisms (GCM) 10K type strain sequencing project: providing services to taxonomists for standard genome sequencing and annotation.</title>
        <authorList>
            <consortium name="The Broad Institute Genomics Platform"/>
            <consortium name="The Broad Institute Genome Sequencing Center for Infectious Disease"/>
            <person name="Wu L."/>
            <person name="Ma J."/>
        </authorList>
    </citation>
    <scope>NUCLEOTIDE SEQUENCE [LARGE SCALE GENOMIC DNA]</scope>
    <source>
        <strain evidence="4">CGMCC 4.7178</strain>
    </source>
</reference>
<proteinExistence type="predicted"/>
<name>A0ABQ2MRR7_9ACTN</name>
<dbReference type="SUPFAM" id="SSF53474">
    <property type="entry name" value="alpha/beta-Hydrolases"/>
    <property type="match status" value="1"/>
</dbReference>
<evidence type="ECO:0000313" key="4">
    <source>
        <dbReference type="Proteomes" id="UP000631535"/>
    </source>
</evidence>
<gene>
    <name evidence="3" type="ORF">GCM10012287_49950</name>
</gene>
<accession>A0ABQ2MRR7</accession>
<keyword evidence="4" id="KW-1185">Reference proteome</keyword>